<evidence type="ECO:0000313" key="4">
    <source>
        <dbReference type="Proteomes" id="UP000468990"/>
    </source>
</evidence>
<dbReference type="AlphaFoldDB" id="A0A521CW75"/>
<dbReference type="EMBL" id="WKKG01000001">
    <property type="protein sequence ID" value="MRX67055.1"/>
    <property type="molecule type" value="Genomic_DNA"/>
</dbReference>
<keyword evidence="4" id="KW-1185">Reference proteome</keyword>
<gene>
    <name evidence="1" type="ORF">GJU42_03660</name>
    <name evidence="2" type="ORF">SAMN06265349_102988</name>
</gene>
<evidence type="ECO:0000313" key="2">
    <source>
        <dbReference type="EMBL" id="SMO63683.1"/>
    </source>
</evidence>
<organism evidence="2 3">
    <name type="scientific">Flavobacterium resistens</name>
    <dbReference type="NCBI Taxonomy" id="443612"/>
    <lineage>
        <taxon>Bacteria</taxon>
        <taxon>Pseudomonadati</taxon>
        <taxon>Bacteroidota</taxon>
        <taxon>Flavobacteriia</taxon>
        <taxon>Flavobacteriales</taxon>
        <taxon>Flavobacteriaceae</taxon>
        <taxon>Flavobacterium</taxon>
    </lineage>
</organism>
<dbReference type="Gene3D" id="1.20.120.330">
    <property type="entry name" value="Nucleotidyltransferases domain 2"/>
    <property type="match status" value="1"/>
</dbReference>
<dbReference type="RefSeq" id="WP_142450617.1">
    <property type="nucleotide sequence ID" value="NZ_FXTA01000002.1"/>
</dbReference>
<evidence type="ECO:0000313" key="3">
    <source>
        <dbReference type="Proteomes" id="UP000317289"/>
    </source>
</evidence>
<reference evidence="1 4" key="2">
    <citation type="submission" date="2019-11" db="EMBL/GenBank/DDBJ databases">
        <title>Flavobacterium resistens genome.</title>
        <authorList>
            <person name="Wilson V.M."/>
            <person name="Newman J.D."/>
        </authorList>
    </citation>
    <scope>NUCLEOTIDE SEQUENCE [LARGE SCALE GENOMIC DNA]</scope>
    <source>
        <strain evidence="1 4">DSM 19382</strain>
    </source>
</reference>
<evidence type="ECO:0000313" key="1">
    <source>
        <dbReference type="EMBL" id="MRX67055.1"/>
    </source>
</evidence>
<accession>A0A521CW75</accession>
<name>A0A521CW75_9FLAO</name>
<proteinExistence type="predicted"/>
<dbReference type="EMBL" id="FXTA01000002">
    <property type="protein sequence ID" value="SMO63683.1"/>
    <property type="molecule type" value="Genomic_DNA"/>
</dbReference>
<dbReference type="Proteomes" id="UP000317289">
    <property type="component" value="Unassembled WGS sequence"/>
</dbReference>
<protein>
    <recommendedName>
        <fullName evidence="5">HEPN domain-containing protein</fullName>
    </recommendedName>
</protein>
<evidence type="ECO:0008006" key="5">
    <source>
        <dbReference type="Google" id="ProtNLM"/>
    </source>
</evidence>
<reference evidence="2 3" key="1">
    <citation type="submission" date="2017-05" db="EMBL/GenBank/DDBJ databases">
        <authorList>
            <person name="Varghese N."/>
            <person name="Submissions S."/>
        </authorList>
    </citation>
    <scope>NUCLEOTIDE SEQUENCE [LARGE SCALE GENOMIC DNA]</scope>
    <source>
        <strain evidence="2 3">DSM 19382</strain>
    </source>
</reference>
<dbReference type="OrthoDB" id="1446962at2"/>
<sequence>MYYNILTQEDYPEYVQIKKVVKSLRLFVEIDTVYFSKQIEGSDISIITVIISKKSPNYYDEVYEFLWKFFKSYPQFSFCLADKSWVKEELEEGNVFFILHCNENKLIYNKASKKGVFDIRKMNGNELIQKFDQRYTDDIAESRTISRDLRYYINSDNYLMSAYNLHQQFRYMFISVSWFLTGEYVIAHSLQDQYRHLVKFCQFPNKIFDSLKEEEWSVLKQLDNAREAIQYGHKIEPITSDTIVIASEKIDVFRTEAGQLFQECMKKTKLIFEDYGN</sequence>
<dbReference type="Proteomes" id="UP000468990">
    <property type="component" value="Unassembled WGS sequence"/>
</dbReference>